<gene>
    <name evidence="2" type="ORF">GP644_22335</name>
</gene>
<comment type="caution">
    <text evidence="2">The sequence shown here is derived from an EMBL/GenBank/DDBJ whole genome shotgun (WGS) entry which is preliminary data.</text>
</comment>
<evidence type="ECO:0000256" key="1">
    <source>
        <dbReference type="SAM" id="SignalP"/>
    </source>
</evidence>
<accession>A0A6A4RAH8</accession>
<dbReference type="RefSeq" id="WP_158981681.1">
    <property type="nucleotide sequence ID" value="NZ_WSFO01000019.1"/>
</dbReference>
<reference evidence="2 3" key="1">
    <citation type="submission" date="2019-12" db="EMBL/GenBank/DDBJ databases">
        <authorList>
            <person name="Zhang Y.-J."/>
        </authorList>
    </citation>
    <scope>NUCLEOTIDE SEQUENCE [LARGE SCALE GENOMIC DNA]</scope>
    <source>
        <strain evidence="2 3">H18S-6</strain>
    </source>
</reference>
<dbReference type="AlphaFoldDB" id="A0A6A4RAH8"/>
<dbReference type="Proteomes" id="UP000441586">
    <property type="component" value="Unassembled WGS sequence"/>
</dbReference>
<organism evidence="2 3">
    <name type="scientific">Parasedimentitalea maritima</name>
    <dbReference type="NCBI Taxonomy" id="2578117"/>
    <lineage>
        <taxon>Bacteria</taxon>
        <taxon>Pseudomonadati</taxon>
        <taxon>Pseudomonadota</taxon>
        <taxon>Alphaproteobacteria</taxon>
        <taxon>Rhodobacterales</taxon>
        <taxon>Paracoccaceae</taxon>
        <taxon>Parasedimentitalea</taxon>
    </lineage>
</organism>
<sequence>MRVSPSHFKYVFSAFLLCLFCSASLAQEQDNAPESTPIALISLERSQTSTISEDELSIYLVPLTAENLSAVAQAWQGHLQSRMEVLAQTNIALNSASDVQAEDLRARHGSELEAMSTTAAKYGMVLDAWEQKGGSEADVSQHRLFVSALAAGTLRATDPKTLFLTAMDWLTASDGGVWVLMCLTSAPMGPNSRI</sequence>
<protein>
    <submittedName>
        <fullName evidence="2">Uncharacterized protein</fullName>
    </submittedName>
</protein>
<evidence type="ECO:0000313" key="3">
    <source>
        <dbReference type="Proteomes" id="UP000441586"/>
    </source>
</evidence>
<evidence type="ECO:0000313" key="2">
    <source>
        <dbReference type="EMBL" id="KAE9625562.1"/>
    </source>
</evidence>
<dbReference type="EMBL" id="WSFO01000019">
    <property type="protein sequence ID" value="KAE9625562.1"/>
    <property type="molecule type" value="Genomic_DNA"/>
</dbReference>
<feature type="signal peptide" evidence="1">
    <location>
        <begin position="1"/>
        <end position="26"/>
    </location>
</feature>
<name>A0A6A4RAH8_9RHOB</name>
<proteinExistence type="predicted"/>
<keyword evidence="1" id="KW-0732">Signal</keyword>
<feature type="chain" id="PRO_5025541979" evidence="1">
    <location>
        <begin position="27"/>
        <end position="194"/>
    </location>
</feature>